<comment type="cofactor">
    <cofactor evidence="13">
        <name>Zn(2+)</name>
        <dbReference type="ChEBI" id="CHEBI:29105"/>
    </cofactor>
    <text evidence="13">Binds 2 Zn(2+) ions per monomer.</text>
</comment>
<dbReference type="PROSITE" id="PS51188">
    <property type="entry name" value="ZF_CR"/>
    <property type="match status" value="1"/>
</dbReference>
<dbReference type="GO" id="GO:0008270">
    <property type="term" value="F:zinc ion binding"/>
    <property type="evidence" value="ECO:0007669"/>
    <property type="project" value="UniProtKB-UniRule"/>
</dbReference>
<dbReference type="EMBL" id="VOGB01000004">
    <property type="protein sequence ID" value="MQM72297.1"/>
    <property type="molecule type" value="Genomic_DNA"/>
</dbReference>
<evidence type="ECO:0000256" key="5">
    <source>
        <dbReference type="ARBA" id="ARBA00022723"/>
    </source>
</evidence>
<dbReference type="PRINTS" id="PR00625">
    <property type="entry name" value="JDOMAIN"/>
</dbReference>
<dbReference type="CDD" id="cd10719">
    <property type="entry name" value="DnaJ_zf"/>
    <property type="match status" value="1"/>
</dbReference>
<feature type="repeat" description="CXXCXGXG motif" evidence="13">
    <location>
        <begin position="157"/>
        <end position="164"/>
    </location>
</feature>
<dbReference type="InterPro" id="IPR001623">
    <property type="entry name" value="DnaJ_domain"/>
</dbReference>
<dbReference type="GO" id="GO:0042026">
    <property type="term" value="P:protein refolding"/>
    <property type="evidence" value="ECO:0007669"/>
    <property type="project" value="TreeGrafter"/>
</dbReference>
<dbReference type="AlphaFoldDB" id="A0A6L5GQ12"/>
<dbReference type="SMART" id="SM00271">
    <property type="entry name" value="DnaJ"/>
    <property type="match status" value="1"/>
</dbReference>
<dbReference type="FunFam" id="2.60.260.20:FF:000004">
    <property type="entry name" value="Molecular chaperone DnaJ"/>
    <property type="match status" value="1"/>
</dbReference>
<evidence type="ECO:0000256" key="4">
    <source>
        <dbReference type="ARBA" id="ARBA00022705"/>
    </source>
</evidence>
<dbReference type="InterPro" id="IPR018253">
    <property type="entry name" value="DnaJ_domain_CS"/>
</dbReference>
<dbReference type="GO" id="GO:0009408">
    <property type="term" value="P:response to heat"/>
    <property type="evidence" value="ECO:0007669"/>
    <property type="project" value="InterPro"/>
</dbReference>
<gene>
    <name evidence="13 17" type="primary">dnaJ</name>
    <name evidence="17" type="ORF">FRC53_02465</name>
</gene>
<comment type="subunit">
    <text evidence="2 13">Homodimer.</text>
</comment>
<keyword evidence="3 13" id="KW-0963">Cytoplasm</keyword>
<evidence type="ECO:0000256" key="13">
    <source>
        <dbReference type="HAMAP-Rule" id="MF_01152"/>
    </source>
</evidence>
<feature type="binding site" evidence="13">
    <location>
        <position position="217"/>
    </location>
    <ligand>
        <name>Zn(2+)</name>
        <dbReference type="ChEBI" id="CHEBI:29105"/>
        <label>1</label>
    </ligand>
</feature>
<evidence type="ECO:0000256" key="12">
    <source>
        <dbReference type="ARBA" id="ARBA00067609"/>
    </source>
</evidence>
<evidence type="ECO:0000256" key="8">
    <source>
        <dbReference type="ARBA" id="ARBA00022833"/>
    </source>
</evidence>
<accession>A0A6L5GQ12</accession>
<feature type="zinc finger region" description="CR-type" evidence="14">
    <location>
        <begin position="144"/>
        <end position="226"/>
    </location>
</feature>
<dbReference type="InterPro" id="IPR036410">
    <property type="entry name" value="HSP_DnaJ_Cys-rich_dom_sf"/>
</dbReference>
<feature type="domain" description="CR-type" evidence="16">
    <location>
        <begin position="144"/>
        <end position="226"/>
    </location>
</feature>
<dbReference type="SUPFAM" id="SSF57938">
    <property type="entry name" value="DnaJ/Hsp40 cysteine-rich domain"/>
    <property type="match status" value="1"/>
</dbReference>
<evidence type="ECO:0000256" key="14">
    <source>
        <dbReference type="PROSITE-ProRule" id="PRU00546"/>
    </source>
</evidence>
<dbReference type="GO" id="GO:0005737">
    <property type="term" value="C:cytoplasm"/>
    <property type="evidence" value="ECO:0007669"/>
    <property type="project" value="UniProtKB-SubCell"/>
</dbReference>
<dbReference type="SUPFAM" id="SSF49493">
    <property type="entry name" value="HSP40/DnaJ peptide-binding domain"/>
    <property type="match status" value="2"/>
</dbReference>
<dbReference type="GO" id="GO:0031072">
    <property type="term" value="F:heat shock protein binding"/>
    <property type="evidence" value="ECO:0007669"/>
    <property type="project" value="InterPro"/>
</dbReference>
<evidence type="ECO:0000259" key="15">
    <source>
        <dbReference type="PROSITE" id="PS50076"/>
    </source>
</evidence>
<organism evidence="17 18">
    <name type="scientific">Candidatus Pseudoramibacter fermentans</name>
    <dbReference type="NCBI Taxonomy" id="2594427"/>
    <lineage>
        <taxon>Bacteria</taxon>
        <taxon>Bacillati</taxon>
        <taxon>Bacillota</taxon>
        <taxon>Clostridia</taxon>
        <taxon>Eubacteriales</taxon>
        <taxon>Eubacteriaceae</taxon>
        <taxon>Pseudoramibacter</taxon>
    </lineage>
</organism>
<comment type="subcellular location">
    <subcellularLocation>
        <location evidence="1 13">Cytoplasm</location>
    </subcellularLocation>
</comment>
<keyword evidence="18" id="KW-1185">Reference proteome</keyword>
<reference evidence="17" key="1">
    <citation type="journal article" date="2020" name="Appl. Environ. Microbiol.">
        <title>Medium-Chain Fatty Acid Synthesis by 'Candidatus Weimeria bifida' gen. nov., sp. nov., and 'Candidatus Pseudoramibacter fermentans' sp. nov.</title>
        <authorList>
            <person name="Scarborough M.J."/>
            <person name="Myers K.S."/>
            <person name="Donohue T.J."/>
            <person name="Noguera D.R."/>
        </authorList>
    </citation>
    <scope>NUCLEOTIDE SEQUENCE</scope>
    <source>
        <strain evidence="17">EUB1.1</strain>
    </source>
</reference>
<keyword evidence="9 13" id="KW-0346">Stress response</keyword>
<dbReference type="Gene3D" id="1.10.287.110">
    <property type="entry name" value="DnaJ domain"/>
    <property type="match status" value="1"/>
</dbReference>
<evidence type="ECO:0000256" key="11">
    <source>
        <dbReference type="ARBA" id="ARBA00061004"/>
    </source>
</evidence>
<dbReference type="GO" id="GO:0005524">
    <property type="term" value="F:ATP binding"/>
    <property type="evidence" value="ECO:0007669"/>
    <property type="project" value="InterPro"/>
</dbReference>
<feature type="binding site" evidence="13">
    <location>
        <position position="203"/>
    </location>
    <ligand>
        <name>Zn(2+)</name>
        <dbReference type="ChEBI" id="CHEBI:29105"/>
        <label>2</label>
    </ligand>
</feature>
<feature type="binding site" evidence="13">
    <location>
        <position position="200"/>
    </location>
    <ligand>
        <name>Zn(2+)</name>
        <dbReference type="ChEBI" id="CHEBI:29105"/>
        <label>2</label>
    </ligand>
</feature>
<dbReference type="NCBIfam" id="TIGR02349">
    <property type="entry name" value="DnaJ_bact"/>
    <property type="match status" value="1"/>
</dbReference>
<name>A0A6L5GQ12_9FIRM</name>
<dbReference type="FunFam" id="1.10.287.110:FF:000031">
    <property type="entry name" value="Molecular chaperone DnaJ"/>
    <property type="match status" value="1"/>
</dbReference>
<dbReference type="InterPro" id="IPR012724">
    <property type="entry name" value="DnaJ"/>
</dbReference>
<dbReference type="GO" id="GO:0006260">
    <property type="term" value="P:DNA replication"/>
    <property type="evidence" value="ECO:0007669"/>
    <property type="project" value="UniProtKB-KW"/>
</dbReference>
<proteinExistence type="inferred from homology"/>
<evidence type="ECO:0000259" key="16">
    <source>
        <dbReference type="PROSITE" id="PS51188"/>
    </source>
</evidence>
<feature type="binding site" evidence="13">
    <location>
        <position position="214"/>
    </location>
    <ligand>
        <name>Zn(2+)</name>
        <dbReference type="ChEBI" id="CHEBI:29105"/>
        <label>1</label>
    </ligand>
</feature>
<dbReference type="Pfam" id="PF01556">
    <property type="entry name" value="DnaJ_C"/>
    <property type="match status" value="1"/>
</dbReference>
<feature type="repeat" description="CXXCXGXG motif" evidence="13">
    <location>
        <begin position="174"/>
        <end position="181"/>
    </location>
</feature>
<dbReference type="Pfam" id="PF00226">
    <property type="entry name" value="DnaJ"/>
    <property type="match status" value="1"/>
</dbReference>
<evidence type="ECO:0000256" key="6">
    <source>
        <dbReference type="ARBA" id="ARBA00022737"/>
    </source>
</evidence>
<keyword evidence="6 13" id="KW-0677">Repeat</keyword>
<dbReference type="CDD" id="cd06257">
    <property type="entry name" value="DnaJ"/>
    <property type="match status" value="1"/>
</dbReference>
<keyword evidence="10 13" id="KW-0143">Chaperone</keyword>
<dbReference type="PROSITE" id="PS50076">
    <property type="entry name" value="DNAJ_2"/>
    <property type="match status" value="1"/>
</dbReference>
<feature type="repeat" description="CXXCXGXG motif" evidence="13">
    <location>
        <begin position="214"/>
        <end position="221"/>
    </location>
</feature>
<feature type="binding site" evidence="13">
    <location>
        <position position="160"/>
    </location>
    <ligand>
        <name>Zn(2+)</name>
        <dbReference type="ChEBI" id="CHEBI:29105"/>
        <label>1</label>
    </ligand>
</feature>
<evidence type="ECO:0000256" key="3">
    <source>
        <dbReference type="ARBA" id="ARBA00022490"/>
    </source>
</evidence>
<dbReference type="Pfam" id="PF00684">
    <property type="entry name" value="DnaJ_CXXCXGXG"/>
    <property type="match status" value="1"/>
</dbReference>
<evidence type="ECO:0000256" key="7">
    <source>
        <dbReference type="ARBA" id="ARBA00022771"/>
    </source>
</evidence>
<evidence type="ECO:0000256" key="9">
    <source>
        <dbReference type="ARBA" id="ARBA00023016"/>
    </source>
</evidence>
<dbReference type="PANTHER" id="PTHR43096">
    <property type="entry name" value="DNAJ HOMOLOG 1, MITOCHONDRIAL-RELATED"/>
    <property type="match status" value="1"/>
</dbReference>
<dbReference type="SUPFAM" id="SSF46565">
    <property type="entry name" value="Chaperone J-domain"/>
    <property type="match status" value="1"/>
</dbReference>
<dbReference type="Gene3D" id="2.60.260.20">
    <property type="entry name" value="Urease metallochaperone UreE, N-terminal domain"/>
    <property type="match status" value="2"/>
</dbReference>
<dbReference type="InterPro" id="IPR008971">
    <property type="entry name" value="HSP40/DnaJ_pept-bd"/>
</dbReference>
<dbReference type="InterPro" id="IPR002939">
    <property type="entry name" value="DnaJ_C"/>
</dbReference>
<sequence>MSEEKRDYYEVLGVDKNASADEIKKAFRKLAMKYHPDRNPGNKEAEEKFKEINEAYEVLSDEDKRRNYDQFGHAGVDGQGFGGFSGGSGFGGFGGFDDIFSDLFGGGFGGFGGGGGTSSGRRGPSRGSDMRINLRLSFKDAVFGTEKKIKIKRRETCSACGGSGAQEGSHPRTCDKCGGSGQVTMRRQTAFGMMAQTVVCDKCHGEGQIIDNPCPHCHGTGLEEKERTIKITIPAGVDNDSVLPLRGQGNAGANGGASGDILVYINVQEDPIFKRRGDDIYVELPISFMQAALGDSIEVPTIDGKVKMKIPEGTQTGKEFRMRGKGVKNVNGYGKGDQYVTIRVETPQKLTRRQKELMKKFGESLTAKNNQKGSSFWDRVKNAL</sequence>
<dbReference type="Gene3D" id="2.10.230.10">
    <property type="entry name" value="Heat shock protein DnaJ, cysteine-rich domain"/>
    <property type="match status" value="1"/>
</dbReference>
<feature type="domain" description="J" evidence="15">
    <location>
        <begin position="7"/>
        <end position="72"/>
    </location>
</feature>
<keyword evidence="4 13" id="KW-0235">DNA replication</keyword>
<evidence type="ECO:0000256" key="2">
    <source>
        <dbReference type="ARBA" id="ARBA00011738"/>
    </source>
</evidence>
<comment type="domain">
    <text evidence="13">The J domain is necessary and sufficient to stimulate DnaK ATPase activity. Zinc center 1 plays an important role in the autonomous, DnaK-independent chaperone activity of DnaJ. Zinc center 2 is essential for interaction with DnaK and for DnaJ activity.</text>
</comment>
<dbReference type="PROSITE" id="PS00636">
    <property type="entry name" value="DNAJ_1"/>
    <property type="match status" value="1"/>
</dbReference>
<protein>
    <recommendedName>
        <fullName evidence="12 13">Chaperone protein DnaJ</fullName>
    </recommendedName>
</protein>
<dbReference type="GO" id="GO:0051082">
    <property type="term" value="F:unfolded protein binding"/>
    <property type="evidence" value="ECO:0007669"/>
    <property type="project" value="UniProtKB-UniRule"/>
</dbReference>
<keyword evidence="5 13" id="KW-0479">Metal-binding</keyword>
<dbReference type="InterPro" id="IPR036869">
    <property type="entry name" value="J_dom_sf"/>
</dbReference>
<dbReference type="CDD" id="cd10747">
    <property type="entry name" value="DnaJ_C"/>
    <property type="match status" value="1"/>
</dbReference>
<dbReference type="InterPro" id="IPR001305">
    <property type="entry name" value="HSP_DnaJ_Cys-rich_dom"/>
</dbReference>
<dbReference type="FunFam" id="2.10.230.10:FF:000002">
    <property type="entry name" value="Molecular chaperone DnaJ"/>
    <property type="match status" value="1"/>
</dbReference>
<dbReference type="NCBIfam" id="NF008035">
    <property type="entry name" value="PRK10767.1"/>
    <property type="match status" value="1"/>
</dbReference>
<evidence type="ECO:0000256" key="10">
    <source>
        <dbReference type="ARBA" id="ARBA00023186"/>
    </source>
</evidence>
<evidence type="ECO:0000313" key="18">
    <source>
        <dbReference type="Proteomes" id="UP000473648"/>
    </source>
</evidence>
<dbReference type="HAMAP" id="MF_01152">
    <property type="entry name" value="DnaJ"/>
    <property type="match status" value="1"/>
</dbReference>
<evidence type="ECO:0000256" key="1">
    <source>
        <dbReference type="ARBA" id="ARBA00004496"/>
    </source>
</evidence>
<dbReference type="Proteomes" id="UP000473648">
    <property type="component" value="Unassembled WGS sequence"/>
</dbReference>
<feature type="binding site" evidence="13">
    <location>
        <position position="157"/>
    </location>
    <ligand>
        <name>Zn(2+)</name>
        <dbReference type="ChEBI" id="CHEBI:29105"/>
        <label>1</label>
    </ligand>
</feature>
<dbReference type="PANTHER" id="PTHR43096:SF48">
    <property type="entry name" value="CHAPERONE PROTEIN DNAJ"/>
    <property type="match status" value="1"/>
</dbReference>
<feature type="binding site" evidence="13">
    <location>
        <position position="174"/>
    </location>
    <ligand>
        <name>Zn(2+)</name>
        <dbReference type="ChEBI" id="CHEBI:29105"/>
        <label>2</label>
    </ligand>
</feature>
<comment type="caution">
    <text evidence="17">The sequence shown here is derived from an EMBL/GenBank/DDBJ whole genome shotgun (WGS) entry which is preliminary data.</text>
</comment>
<keyword evidence="8 13" id="KW-0862">Zinc</keyword>
<keyword evidence="7 13" id="KW-0863">Zinc-finger</keyword>
<comment type="function">
    <text evidence="13">Participates actively in the response to hyperosmotic and heat shock by preventing the aggregation of stress-denatured proteins and by disaggregating proteins, also in an autonomous, DnaK-independent fashion. Unfolded proteins bind initially to DnaJ; upon interaction with the DnaJ-bound protein, DnaK hydrolyzes its bound ATP, resulting in the formation of a stable complex. GrpE releases ADP from DnaK; ATP binding to DnaK triggers the release of the substrate protein, thus completing the reaction cycle. Several rounds of ATP-dependent interactions between DnaJ, DnaK and GrpE are required for fully efficient folding. Also involved, together with DnaK and GrpE, in the DNA replication of plasmids through activation of initiation proteins.</text>
</comment>
<evidence type="ECO:0000313" key="17">
    <source>
        <dbReference type="EMBL" id="MQM72297.1"/>
    </source>
</evidence>
<feature type="repeat" description="CXXCXGXG motif" evidence="13">
    <location>
        <begin position="200"/>
        <end position="207"/>
    </location>
</feature>
<feature type="binding site" evidence="13">
    <location>
        <position position="177"/>
    </location>
    <ligand>
        <name>Zn(2+)</name>
        <dbReference type="ChEBI" id="CHEBI:29105"/>
        <label>2</label>
    </ligand>
</feature>
<comment type="similarity">
    <text evidence="11 13">Belongs to the DnaJ family.</text>
</comment>